<dbReference type="Proteomes" id="UP000688137">
    <property type="component" value="Unassembled WGS sequence"/>
</dbReference>
<evidence type="ECO:0000256" key="2">
    <source>
        <dbReference type="ARBA" id="ARBA00022737"/>
    </source>
</evidence>
<dbReference type="InterPro" id="IPR001680">
    <property type="entry name" value="WD40_rpt"/>
</dbReference>
<dbReference type="AlphaFoldDB" id="A0A8S1P6R6"/>
<feature type="repeat" description="WD" evidence="3">
    <location>
        <begin position="419"/>
        <end position="454"/>
    </location>
</feature>
<proteinExistence type="predicted"/>
<name>A0A8S1P6R6_PARPR</name>
<dbReference type="InterPro" id="IPR019775">
    <property type="entry name" value="WD40_repeat_CS"/>
</dbReference>
<evidence type="ECO:0000256" key="3">
    <source>
        <dbReference type="PROSITE-ProRule" id="PRU00221"/>
    </source>
</evidence>
<dbReference type="PANTHER" id="PTHR19848">
    <property type="entry name" value="WD40 REPEAT PROTEIN"/>
    <property type="match status" value="1"/>
</dbReference>
<accession>A0A8S1P6R6</accession>
<dbReference type="PROSITE" id="PS50294">
    <property type="entry name" value="WD_REPEATS_REGION"/>
    <property type="match status" value="1"/>
</dbReference>
<dbReference type="PROSITE" id="PS50082">
    <property type="entry name" value="WD_REPEATS_2"/>
    <property type="match status" value="2"/>
</dbReference>
<dbReference type="Pfam" id="PF00400">
    <property type="entry name" value="WD40"/>
    <property type="match status" value="1"/>
</dbReference>
<organism evidence="4 5">
    <name type="scientific">Paramecium primaurelia</name>
    <dbReference type="NCBI Taxonomy" id="5886"/>
    <lineage>
        <taxon>Eukaryota</taxon>
        <taxon>Sar</taxon>
        <taxon>Alveolata</taxon>
        <taxon>Ciliophora</taxon>
        <taxon>Intramacronucleata</taxon>
        <taxon>Oligohymenophorea</taxon>
        <taxon>Peniculida</taxon>
        <taxon>Parameciidae</taxon>
        <taxon>Paramecium</taxon>
    </lineage>
</organism>
<comment type="caution">
    <text evidence="4">The sequence shown here is derived from an EMBL/GenBank/DDBJ whole genome shotgun (WGS) entry which is preliminary data.</text>
</comment>
<evidence type="ECO:0000313" key="4">
    <source>
        <dbReference type="EMBL" id="CAD8098792.1"/>
    </source>
</evidence>
<dbReference type="PROSITE" id="PS00678">
    <property type="entry name" value="WD_REPEATS_1"/>
    <property type="match status" value="1"/>
</dbReference>
<sequence length="461" mass="54002">MKMMDELEIKQLFIQILEDLDSQNFFESFSIADSIEYVNNLSKEHYSGTFEFLKPKIKQIDDIRRNQFKLHNYQRNMFNLILLDQHQIQFISQVLQERILIILIQVIYVLKILNWMDLATWKNLICKEKPSLLVHEQTIRFLDFSDDSGKFLISGSEEGVIIKSELSADQEIQLIQKNQNISHQQVIFLKTIEVSKQTQMINIQLSSKKMLLYSFSQSKIQQNYQHINNNINFAQYQLLDTGDTKITIWNAQNISDVQQILELPERNNQAFGIAFQEIIKYQLLDVRVRNQNFGIFRILINVTQVAYSNNGKFFALNTCSSFKIYEVQKLPYQQDFFRLHTLHQIDLDCQILASSTNQQISIWDIKNLFQIKLLSILKEHSKKISTLKFRNDNLVLVSGSLNNIICLWNLLNLQLIVKLTTHLDQDLDLAFSSDGQQTATSSLDKPIIFWSMTNLDKPIFK</sequence>
<reference evidence="4" key="1">
    <citation type="submission" date="2021-01" db="EMBL/GenBank/DDBJ databases">
        <authorList>
            <consortium name="Genoscope - CEA"/>
            <person name="William W."/>
        </authorList>
    </citation>
    <scope>NUCLEOTIDE SEQUENCE</scope>
</reference>
<evidence type="ECO:0000256" key="1">
    <source>
        <dbReference type="ARBA" id="ARBA00022574"/>
    </source>
</evidence>
<keyword evidence="1 3" id="KW-0853">WD repeat</keyword>
<keyword evidence="2" id="KW-0677">Repeat</keyword>
<dbReference type="PANTHER" id="PTHR19848:SF8">
    <property type="entry name" value="F-BOX AND WD REPEAT DOMAIN CONTAINING 7"/>
    <property type="match status" value="1"/>
</dbReference>
<gene>
    <name evidence="4" type="ORF">PPRIM_AZ9-3.1.T1080003</name>
</gene>
<dbReference type="EMBL" id="CAJJDM010000111">
    <property type="protein sequence ID" value="CAD8098792.1"/>
    <property type="molecule type" value="Genomic_DNA"/>
</dbReference>
<dbReference type="SMART" id="SM00320">
    <property type="entry name" value="WD40"/>
    <property type="match status" value="3"/>
</dbReference>
<keyword evidence="5" id="KW-1185">Reference proteome</keyword>
<evidence type="ECO:0000313" key="5">
    <source>
        <dbReference type="Proteomes" id="UP000688137"/>
    </source>
</evidence>
<feature type="repeat" description="WD" evidence="3">
    <location>
        <begin position="377"/>
        <end position="418"/>
    </location>
</feature>
<protein>
    <submittedName>
        <fullName evidence="4">Uncharacterized protein</fullName>
    </submittedName>
</protein>